<dbReference type="InterPro" id="IPR005805">
    <property type="entry name" value="Rieske_Fe-S_prot_C"/>
</dbReference>
<dbReference type="InterPro" id="IPR017941">
    <property type="entry name" value="Rieske_2Fe-2S"/>
</dbReference>
<feature type="domain" description="Rieske" evidence="8">
    <location>
        <begin position="45"/>
        <end position="143"/>
    </location>
</feature>
<gene>
    <name evidence="9" type="ORF">Mic7113_6086</name>
</gene>
<dbReference type="EMBL" id="CP003630">
    <property type="protein sequence ID" value="AFZ21683.1"/>
    <property type="molecule type" value="Genomic_DNA"/>
</dbReference>
<dbReference type="OrthoDB" id="9767869at2"/>
<keyword evidence="4" id="KW-0411">Iron-sulfur</keyword>
<dbReference type="PANTHER" id="PTHR10134">
    <property type="entry name" value="CYTOCHROME B-C1 COMPLEX SUBUNIT RIESKE, MITOCHONDRIAL"/>
    <property type="match status" value="1"/>
</dbReference>
<organism evidence="9 10">
    <name type="scientific">Allocoleopsis franciscana PCC 7113</name>
    <dbReference type="NCBI Taxonomy" id="1173027"/>
    <lineage>
        <taxon>Bacteria</taxon>
        <taxon>Bacillati</taxon>
        <taxon>Cyanobacteriota</taxon>
        <taxon>Cyanophyceae</taxon>
        <taxon>Coleofasciculales</taxon>
        <taxon>Coleofasciculaceae</taxon>
        <taxon>Allocoleopsis</taxon>
        <taxon>Allocoleopsis franciscana</taxon>
    </lineage>
</organism>
<dbReference type="PROSITE" id="PS51257">
    <property type="entry name" value="PROKAR_LIPOPROTEIN"/>
    <property type="match status" value="1"/>
</dbReference>
<name>K9WNC8_9CYAN</name>
<evidence type="ECO:0000256" key="3">
    <source>
        <dbReference type="ARBA" id="ARBA00023004"/>
    </source>
</evidence>
<dbReference type="InterPro" id="IPR014349">
    <property type="entry name" value="Rieske_Fe-S_prot"/>
</dbReference>
<keyword evidence="10" id="KW-1185">Reference proteome</keyword>
<evidence type="ECO:0000313" key="10">
    <source>
        <dbReference type="Proteomes" id="UP000010471"/>
    </source>
</evidence>
<dbReference type="KEGG" id="mic:Mic7113_6086"/>
<evidence type="ECO:0000259" key="8">
    <source>
        <dbReference type="PROSITE" id="PS51296"/>
    </source>
</evidence>
<dbReference type="Proteomes" id="UP000010471">
    <property type="component" value="Chromosome"/>
</dbReference>
<keyword evidence="7" id="KW-0732">Signal</keyword>
<dbReference type="GO" id="GO:0016705">
    <property type="term" value="F:oxidoreductase activity, acting on paired donors, with incorporation or reduction of molecular oxygen"/>
    <property type="evidence" value="ECO:0007669"/>
    <property type="project" value="UniProtKB-ARBA"/>
</dbReference>
<evidence type="ECO:0000256" key="4">
    <source>
        <dbReference type="ARBA" id="ARBA00023014"/>
    </source>
</evidence>
<comment type="cofactor">
    <cofactor evidence="6">
        <name>[2Fe-2S] cluster</name>
        <dbReference type="ChEBI" id="CHEBI:190135"/>
    </cofactor>
</comment>
<dbReference type="STRING" id="1173027.Mic7113_6086"/>
<dbReference type="HOGENOM" id="CLU_055690_1_1_3"/>
<dbReference type="AlphaFoldDB" id="K9WNC8"/>
<dbReference type="Gene3D" id="2.102.10.10">
    <property type="entry name" value="Rieske [2Fe-2S] iron-sulphur domain"/>
    <property type="match status" value="1"/>
</dbReference>
<dbReference type="InterPro" id="IPR036922">
    <property type="entry name" value="Rieske_2Fe-2S_sf"/>
</dbReference>
<reference evidence="9 10" key="1">
    <citation type="submission" date="2012-06" db="EMBL/GenBank/DDBJ databases">
        <title>Finished chromosome of genome of Microcoleus sp. PCC 7113.</title>
        <authorList>
            <consortium name="US DOE Joint Genome Institute"/>
            <person name="Gugger M."/>
            <person name="Coursin T."/>
            <person name="Rippka R."/>
            <person name="Tandeau De Marsac N."/>
            <person name="Huntemann M."/>
            <person name="Wei C.-L."/>
            <person name="Han J."/>
            <person name="Detter J.C."/>
            <person name="Han C."/>
            <person name="Tapia R."/>
            <person name="Chen A."/>
            <person name="Kyrpides N."/>
            <person name="Mavromatis K."/>
            <person name="Markowitz V."/>
            <person name="Szeto E."/>
            <person name="Ivanova N."/>
            <person name="Pagani I."/>
            <person name="Pati A."/>
            <person name="Goodwin L."/>
            <person name="Nordberg H.P."/>
            <person name="Cantor M.N."/>
            <person name="Hua S.X."/>
            <person name="Woyke T."/>
            <person name="Kerfeld C.A."/>
        </authorList>
    </citation>
    <scope>NUCLEOTIDE SEQUENCE [LARGE SCALE GENOMIC DNA]</scope>
    <source>
        <strain evidence="9 10">PCC 7113</strain>
    </source>
</reference>
<accession>K9WNC8</accession>
<dbReference type="GO" id="GO:0051537">
    <property type="term" value="F:2 iron, 2 sulfur cluster binding"/>
    <property type="evidence" value="ECO:0007669"/>
    <property type="project" value="UniProtKB-KW"/>
</dbReference>
<dbReference type="PRINTS" id="PR00162">
    <property type="entry name" value="RIESKE"/>
</dbReference>
<evidence type="ECO:0000256" key="2">
    <source>
        <dbReference type="ARBA" id="ARBA00022723"/>
    </source>
</evidence>
<protein>
    <submittedName>
        <fullName evidence="9">Rieske Fe-S protein</fullName>
    </submittedName>
</protein>
<keyword evidence="5" id="KW-1015">Disulfide bond</keyword>
<keyword evidence="2" id="KW-0479">Metal-binding</keyword>
<dbReference type="GO" id="GO:0004497">
    <property type="term" value="F:monooxygenase activity"/>
    <property type="evidence" value="ECO:0007669"/>
    <property type="project" value="UniProtKB-ARBA"/>
</dbReference>
<feature type="signal peptide" evidence="7">
    <location>
        <begin position="1"/>
        <end position="24"/>
    </location>
</feature>
<dbReference type="eggNOG" id="COG0723">
    <property type="taxonomic scope" value="Bacteria"/>
</dbReference>
<evidence type="ECO:0000256" key="1">
    <source>
        <dbReference type="ARBA" id="ARBA00022714"/>
    </source>
</evidence>
<dbReference type="Pfam" id="PF00355">
    <property type="entry name" value="Rieske"/>
    <property type="match status" value="1"/>
</dbReference>
<evidence type="ECO:0000256" key="6">
    <source>
        <dbReference type="ARBA" id="ARBA00034078"/>
    </source>
</evidence>
<evidence type="ECO:0000313" key="9">
    <source>
        <dbReference type="EMBL" id="AFZ21683.1"/>
    </source>
</evidence>
<sequence length="146" mass="15491">MNRREFLMWVGIGGLASSLPVALAACSPKTEKSQSSTMPKRADGFQSVGTVAELNQKGQLLNKQFAGGSVLVVSNPANPKTITAVKPICTHRGCTVDWKADKKAFVCPCHKAEFSLDGKVLQGPAKKSLSTYIAKIEGDSVLVKAT</sequence>
<proteinExistence type="predicted"/>
<evidence type="ECO:0000256" key="5">
    <source>
        <dbReference type="ARBA" id="ARBA00023157"/>
    </source>
</evidence>
<dbReference type="RefSeq" id="WP_015185812.1">
    <property type="nucleotide sequence ID" value="NC_019738.1"/>
</dbReference>
<dbReference type="GO" id="GO:0016020">
    <property type="term" value="C:membrane"/>
    <property type="evidence" value="ECO:0007669"/>
    <property type="project" value="InterPro"/>
</dbReference>
<dbReference type="GO" id="GO:0046872">
    <property type="term" value="F:metal ion binding"/>
    <property type="evidence" value="ECO:0007669"/>
    <property type="project" value="UniProtKB-KW"/>
</dbReference>
<dbReference type="PROSITE" id="PS51296">
    <property type="entry name" value="RIESKE"/>
    <property type="match status" value="1"/>
</dbReference>
<evidence type="ECO:0000256" key="7">
    <source>
        <dbReference type="SAM" id="SignalP"/>
    </source>
</evidence>
<feature type="chain" id="PRO_5003937602" evidence="7">
    <location>
        <begin position="25"/>
        <end position="146"/>
    </location>
</feature>
<keyword evidence="3" id="KW-0408">Iron</keyword>
<dbReference type="SUPFAM" id="SSF50022">
    <property type="entry name" value="ISP domain"/>
    <property type="match status" value="1"/>
</dbReference>
<dbReference type="CDD" id="cd03467">
    <property type="entry name" value="Rieske"/>
    <property type="match status" value="1"/>
</dbReference>
<keyword evidence="1" id="KW-0001">2Fe-2S</keyword>